<dbReference type="Pfam" id="PF14534">
    <property type="entry name" value="DUF4440"/>
    <property type="match status" value="1"/>
</dbReference>
<feature type="signal peptide" evidence="2">
    <location>
        <begin position="1"/>
        <end position="22"/>
    </location>
</feature>
<dbReference type="SUPFAM" id="SSF54427">
    <property type="entry name" value="NTF2-like"/>
    <property type="match status" value="1"/>
</dbReference>
<comment type="caution">
    <text evidence="4">The sequence shown here is derived from an EMBL/GenBank/DDBJ whole genome shotgun (WGS) entry which is preliminary data.</text>
</comment>
<dbReference type="InterPro" id="IPR032710">
    <property type="entry name" value="NTF2-like_dom_sf"/>
</dbReference>
<proteinExistence type="predicted"/>
<organism evidence="4 5">
    <name type="scientific">Eiseniibacteriota bacterium</name>
    <dbReference type="NCBI Taxonomy" id="2212470"/>
    <lineage>
        <taxon>Bacteria</taxon>
        <taxon>Candidatus Eiseniibacteriota</taxon>
    </lineage>
</organism>
<evidence type="ECO:0000259" key="3">
    <source>
        <dbReference type="Pfam" id="PF14534"/>
    </source>
</evidence>
<reference evidence="4 5" key="1">
    <citation type="journal article" date="2019" name="Nat. Microbiol.">
        <title>Mediterranean grassland soil C-N compound turnover is dependent on rainfall and depth, and is mediated by genomically divergent microorganisms.</title>
        <authorList>
            <person name="Diamond S."/>
            <person name="Andeer P.F."/>
            <person name="Li Z."/>
            <person name="Crits-Christoph A."/>
            <person name="Burstein D."/>
            <person name="Anantharaman K."/>
            <person name="Lane K.R."/>
            <person name="Thomas B.C."/>
            <person name="Pan C."/>
            <person name="Northen T.R."/>
            <person name="Banfield J.F."/>
        </authorList>
    </citation>
    <scope>NUCLEOTIDE SEQUENCE [LARGE SCALE GENOMIC DNA]</scope>
    <source>
        <strain evidence="4">WS_6</strain>
    </source>
</reference>
<feature type="domain" description="DUF4440" evidence="3">
    <location>
        <begin position="50"/>
        <end position="154"/>
    </location>
</feature>
<accession>A0A538T5B5</accession>
<evidence type="ECO:0000256" key="1">
    <source>
        <dbReference type="SAM" id="MobiDB-lite"/>
    </source>
</evidence>
<gene>
    <name evidence="4" type="ORF">E6K76_06770</name>
</gene>
<protein>
    <submittedName>
        <fullName evidence="4">Nuclear transport factor 2 family protein</fullName>
    </submittedName>
</protein>
<feature type="chain" id="PRO_5021918323" evidence="2">
    <location>
        <begin position="23"/>
        <end position="171"/>
    </location>
</feature>
<evidence type="ECO:0000313" key="4">
    <source>
        <dbReference type="EMBL" id="TMQ58820.1"/>
    </source>
</evidence>
<feature type="region of interest" description="Disordered" evidence="1">
    <location>
        <begin position="24"/>
        <end position="44"/>
    </location>
</feature>
<dbReference type="Proteomes" id="UP000316852">
    <property type="component" value="Unassembled WGS sequence"/>
</dbReference>
<dbReference type="AlphaFoldDB" id="A0A538T5B5"/>
<dbReference type="InterPro" id="IPR027843">
    <property type="entry name" value="DUF4440"/>
</dbReference>
<dbReference type="EMBL" id="VBOW01000029">
    <property type="protein sequence ID" value="TMQ58820.1"/>
    <property type="molecule type" value="Genomic_DNA"/>
</dbReference>
<keyword evidence="2" id="KW-0732">Signal</keyword>
<evidence type="ECO:0000256" key="2">
    <source>
        <dbReference type="SAM" id="SignalP"/>
    </source>
</evidence>
<sequence length="171" mass="18552">MSRALAAIFLLGLCTAGPVSRAAAQATPGVRDGGGARERDASASEATTLVRLENEWARALVRRDATVFRRLLAKGFVYTENDRMMGGGAVVRELTAGTDSVQFARNKNMRVHSFGTTAVVTGWLVVRGRGADGPFNRRYRFTDTWVRGRDGWVIVAAHDYLVPRGAGSKPK</sequence>
<name>A0A538T5B5_UNCEI</name>
<dbReference type="Gene3D" id="3.10.450.50">
    <property type="match status" value="1"/>
</dbReference>
<evidence type="ECO:0000313" key="5">
    <source>
        <dbReference type="Proteomes" id="UP000316852"/>
    </source>
</evidence>